<feature type="compositionally biased region" description="Polar residues" evidence="5">
    <location>
        <begin position="756"/>
        <end position="767"/>
    </location>
</feature>
<dbReference type="SUPFAM" id="SSF57850">
    <property type="entry name" value="RING/U-box"/>
    <property type="match status" value="1"/>
</dbReference>
<gene>
    <name evidence="7" type="ORF">PRZ48_013917</name>
</gene>
<feature type="compositionally biased region" description="Basic and acidic residues" evidence="5">
    <location>
        <begin position="728"/>
        <end position="744"/>
    </location>
</feature>
<feature type="region of interest" description="Disordered" evidence="5">
    <location>
        <begin position="408"/>
        <end position="457"/>
    </location>
</feature>
<evidence type="ECO:0000313" key="7">
    <source>
        <dbReference type="EMBL" id="KAK4494561.1"/>
    </source>
</evidence>
<sequence>MDTDAIHHLTGEEIKKLDGTCINKVYDEWLEKAAKAALKRNPDYRECPSSTCNYGRLHSKEKDGNIFQCKLCSATYCIVCEVPMHEGMTCQEYRDKNSSTKRKREIEEEEVASAKKRKGTFGGYFEPPPAITYTKRTTALPLKGTHFRRRDPYEIPPDSDEEDTSVRNPGPNRTKLPGPDDPPLSEDELEAVYGRHASPIESASPPARPKKIVKRKTVRKEGPMQRLVPVISRNEARTFSRKSQTTVEPSAKPASPKPPQPRRKPVKKTQRRLPVNELVFVASPPEDLVQYLWSEQRPPTQDPIADSSQHQHSPIDDESDDDRRKVPLTSIRKRLKTPKFTHKSVAALRKKKGTRPRFDIGDGFETSELHIGPHAKTNRSRKSTKSLVQRLGALDLKAGPLPEVKFEDSSSVLKMEQPQEDQEVVEHDTQDIVETTEQEPRPDVTSHDQKIRKVGFSDRVLDEIVMQQLSSISAPRRVYSISSDHSDENQDDFEVTDDDEELGDEISEEDARSLAELDASEDEGDDEAEDDRAAPTPPSNQHARQNSSFWRRVAPTPFGKRKLMEVDDTIYDEPEHASPAQPPTSFANNIVDEEMLDDEPEPQPPPRPRSILRNHTPRHYAVDAHKPEHTAANTRRNSMIMLDDEAESSYFATATDMLQHRPQQPRVLKHRSSQLRRSIYEGVQVLDSDTRILETSPEPPDYSNSTNLDVLKRSSDAVWTSSQSLPRAPRDLKSLTRTVSREHGTVSQSIRRKSSLPFQSPTKVRRG</sequence>
<dbReference type="InterPro" id="IPR002867">
    <property type="entry name" value="IBR_dom"/>
</dbReference>
<organism evidence="7 8">
    <name type="scientific">Zasmidium cellare</name>
    <name type="common">Wine cellar mold</name>
    <name type="synonym">Racodium cellare</name>
    <dbReference type="NCBI Taxonomy" id="395010"/>
    <lineage>
        <taxon>Eukaryota</taxon>
        <taxon>Fungi</taxon>
        <taxon>Dikarya</taxon>
        <taxon>Ascomycota</taxon>
        <taxon>Pezizomycotina</taxon>
        <taxon>Dothideomycetes</taxon>
        <taxon>Dothideomycetidae</taxon>
        <taxon>Mycosphaerellales</taxon>
        <taxon>Mycosphaerellaceae</taxon>
        <taxon>Zasmidium</taxon>
    </lineage>
</organism>
<dbReference type="Pfam" id="PF01485">
    <property type="entry name" value="IBR"/>
    <property type="match status" value="1"/>
</dbReference>
<feature type="domain" description="IBR" evidence="6">
    <location>
        <begin position="27"/>
        <end position="90"/>
    </location>
</feature>
<reference evidence="7 8" key="1">
    <citation type="journal article" date="2023" name="G3 (Bethesda)">
        <title>A chromosome-level genome assembly of Zasmidium syzygii isolated from banana leaves.</title>
        <authorList>
            <person name="van Westerhoven A.C."/>
            <person name="Mehrabi R."/>
            <person name="Talebi R."/>
            <person name="Steentjes M.B.F."/>
            <person name="Corcolon B."/>
            <person name="Chong P.A."/>
            <person name="Kema G.H.J."/>
            <person name="Seidl M.F."/>
        </authorList>
    </citation>
    <scope>NUCLEOTIDE SEQUENCE [LARGE SCALE GENOMIC DNA]</scope>
    <source>
        <strain evidence="7 8">P124</strain>
    </source>
</reference>
<feature type="compositionally biased region" description="Basic and acidic residues" evidence="5">
    <location>
        <begin position="620"/>
        <end position="629"/>
    </location>
</feature>
<feature type="compositionally biased region" description="Polar residues" evidence="5">
    <location>
        <begin position="539"/>
        <end position="549"/>
    </location>
</feature>
<feature type="compositionally biased region" description="Basic residues" evidence="5">
    <location>
        <begin position="260"/>
        <end position="271"/>
    </location>
</feature>
<evidence type="ECO:0000256" key="4">
    <source>
        <dbReference type="ARBA" id="ARBA00022833"/>
    </source>
</evidence>
<feature type="region of interest" description="Disordered" evidence="5">
    <location>
        <begin position="93"/>
        <end position="113"/>
    </location>
</feature>
<evidence type="ECO:0000256" key="2">
    <source>
        <dbReference type="ARBA" id="ARBA00022771"/>
    </source>
</evidence>
<feature type="region of interest" description="Disordered" evidence="5">
    <location>
        <begin position="291"/>
        <end position="384"/>
    </location>
</feature>
<evidence type="ECO:0000256" key="1">
    <source>
        <dbReference type="ARBA" id="ARBA00022723"/>
    </source>
</evidence>
<feature type="compositionally biased region" description="Acidic residues" evidence="5">
    <location>
        <begin position="518"/>
        <end position="530"/>
    </location>
</feature>
<proteinExistence type="predicted"/>
<feature type="compositionally biased region" description="Basic residues" evidence="5">
    <location>
        <begin position="331"/>
        <end position="355"/>
    </location>
</feature>
<feature type="region of interest" description="Disordered" evidence="5">
    <location>
        <begin position="719"/>
        <end position="767"/>
    </location>
</feature>
<keyword evidence="1" id="KW-0479">Metal-binding</keyword>
<feature type="region of interest" description="Disordered" evidence="5">
    <location>
        <begin position="472"/>
        <end position="637"/>
    </location>
</feature>
<name>A0ABR0E043_ZASCE</name>
<keyword evidence="8" id="KW-1185">Reference proteome</keyword>
<evidence type="ECO:0000256" key="3">
    <source>
        <dbReference type="ARBA" id="ARBA00022786"/>
    </source>
</evidence>
<dbReference type="Proteomes" id="UP001305779">
    <property type="component" value="Unassembled WGS sequence"/>
</dbReference>
<feature type="compositionally biased region" description="Basic residues" evidence="5">
    <location>
        <begin position="208"/>
        <end position="218"/>
    </location>
</feature>
<feature type="compositionally biased region" description="Basic and acidic residues" evidence="5">
    <location>
        <begin position="438"/>
        <end position="457"/>
    </location>
</feature>
<protein>
    <recommendedName>
        <fullName evidence="6">IBR domain-containing protein</fullName>
    </recommendedName>
</protein>
<dbReference type="SMART" id="SM00647">
    <property type="entry name" value="IBR"/>
    <property type="match status" value="1"/>
</dbReference>
<feature type="compositionally biased region" description="Acidic residues" evidence="5">
    <location>
        <begin position="591"/>
        <end position="601"/>
    </location>
</feature>
<evidence type="ECO:0000259" key="6">
    <source>
        <dbReference type="SMART" id="SM00647"/>
    </source>
</evidence>
<dbReference type="CDD" id="cd20335">
    <property type="entry name" value="BRcat_RBR"/>
    <property type="match status" value="1"/>
</dbReference>
<evidence type="ECO:0000313" key="8">
    <source>
        <dbReference type="Proteomes" id="UP001305779"/>
    </source>
</evidence>
<evidence type="ECO:0000256" key="5">
    <source>
        <dbReference type="SAM" id="MobiDB-lite"/>
    </source>
</evidence>
<dbReference type="EMBL" id="JAXOVC010000013">
    <property type="protein sequence ID" value="KAK4494561.1"/>
    <property type="molecule type" value="Genomic_DNA"/>
</dbReference>
<keyword evidence="2" id="KW-0863">Zinc-finger</keyword>
<accession>A0ABR0E043</accession>
<keyword evidence="3" id="KW-0833">Ubl conjugation pathway</keyword>
<keyword evidence="4" id="KW-0862">Zinc</keyword>
<feature type="compositionally biased region" description="Acidic residues" evidence="5">
    <location>
        <begin position="489"/>
        <end position="508"/>
    </location>
</feature>
<feature type="region of interest" description="Disordered" evidence="5">
    <location>
        <begin position="142"/>
        <end position="279"/>
    </location>
</feature>
<comment type="caution">
    <text evidence="7">The sequence shown here is derived from an EMBL/GenBank/DDBJ whole genome shotgun (WGS) entry which is preliminary data.</text>
</comment>